<gene>
    <name evidence="2" type="ORF">COT20_00265</name>
</gene>
<keyword evidence="1" id="KW-0472">Membrane</keyword>
<reference evidence="3" key="1">
    <citation type="submission" date="2017-09" db="EMBL/GenBank/DDBJ databases">
        <title>Depth-based differentiation of microbial function through sediment-hosted aquifers and enrichment of novel symbionts in the deep terrestrial subsurface.</title>
        <authorList>
            <person name="Probst A.J."/>
            <person name="Ladd B."/>
            <person name="Jarett J.K."/>
            <person name="Geller-Mcgrath D.E."/>
            <person name="Sieber C.M.K."/>
            <person name="Emerson J.B."/>
            <person name="Anantharaman K."/>
            <person name="Thomas B.C."/>
            <person name="Malmstrom R."/>
            <person name="Stieglmeier M."/>
            <person name="Klingl A."/>
            <person name="Woyke T."/>
            <person name="Ryan C.M."/>
            <person name="Banfield J.F."/>
        </authorList>
    </citation>
    <scope>NUCLEOTIDE SEQUENCE [LARGE SCALE GENOMIC DNA]</scope>
</reference>
<comment type="caution">
    <text evidence="2">The sequence shown here is derived from an EMBL/GenBank/DDBJ whole genome shotgun (WGS) entry which is preliminary data.</text>
</comment>
<dbReference type="Proteomes" id="UP000229784">
    <property type="component" value="Unassembled WGS sequence"/>
</dbReference>
<evidence type="ECO:0000256" key="1">
    <source>
        <dbReference type="SAM" id="Phobius"/>
    </source>
</evidence>
<feature type="transmembrane region" description="Helical" evidence="1">
    <location>
        <begin position="45"/>
        <end position="63"/>
    </location>
</feature>
<proteinExistence type="predicted"/>
<keyword evidence="1" id="KW-0812">Transmembrane</keyword>
<evidence type="ECO:0008006" key="4">
    <source>
        <dbReference type="Google" id="ProtNLM"/>
    </source>
</evidence>
<name>A0A2M6XVE9_9BACT</name>
<dbReference type="AlphaFoldDB" id="A0A2M6XVE9"/>
<organism evidence="2 3">
    <name type="scientific">bacterium (Candidatus Gribaldobacteria) CG08_land_8_20_14_0_20_39_15</name>
    <dbReference type="NCBI Taxonomy" id="2014273"/>
    <lineage>
        <taxon>Bacteria</taxon>
        <taxon>Candidatus Gribaldobacteria</taxon>
    </lineage>
</organism>
<accession>A0A2M6XVE9</accession>
<evidence type="ECO:0000313" key="2">
    <source>
        <dbReference type="EMBL" id="PIU16573.1"/>
    </source>
</evidence>
<evidence type="ECO:0000313" key="3">
    <source>
        <dbReference type="Proteomes" id="UP000229784"/>
    </source>
</evidence>
<feature type="transmembrane region" description="Helical" evidence="1">
    <location>
        <begin position="21"/>
        <end position="39"/>
    </location>
</feature>
<protein>
    <recommendedName>
        <fullName evidence="4">PrgI family protein</fullName>
    </recommendedName>
</protein>
<sequence>MQFTVPKFLERETQIIFGLNLKRLAILGCLSLLLFILKYVLPKVIWYITVFLSLGLFFFFNLVQIGGQNVFELFINAFRFLFTANTYTWDKRESISPLKIVRKPAEEKVRKASPLKFSPESRLSNLRSKIDVGEKPESA</sequence>
<keyword evidence="1" id="KW-1133">Transmembrane helix</keyword>
<dbReference type="EMBL" id="PEXQ01000007">
    <property type="protein sequence ID" value="PIU16573.1"/>
    <property type="molecule type" value="Genomic_DNA"/>
</dbReference>